<evidence type="ECO:0000256" key="1">
    <source>
        <dbReference type="SAM" id="MobiDB-lite"/>
    </source>
</evidence>
<feature type="region of interest" description="Disordered" evidence="1">
    <location>
        <begin position="570"/>
        <end position="590"/>
    </location>
</feature>
<evidence type="ECO:0000313" key="5">
    <source>
        <dbReference type="Proteomes" id="UP000316624"/>
    </source>
</evidence>
<dbReference type="Proteomes" id="UP000316624">
    <property type="component" value="Unassembled WGS sequence"/>
</dbReference>
<dbReference type="RefSeq" id="WP_145072221.1">
    <property type="nucleotide sequence ID" value="NZ_JACIIY010000005.1"/>
</dbReference>
<dbReference type="Pfam" id="PF03354">
    <property type="entry name" value="TerL_ATPase"/>
    <property type="match status" value="1"/>
</dbReference>
<gene>
    <name evidence="4" type="ORF">IQ35_01102</name>
</gene>
<dbReference type="Gene3D" id="3.40.50.300">
    <property type="entry name" value="P-loop containing nucleotide triphosphate hydrolases"/>
    <property type="match status" value="1"/>
</dbReference>
<dbReference type="InterPro" id="IPR005021">
    <property type="entry name" value="Terminase_largesu-like"/>
</dbReference>
<dbReference type="PANTHER" id="PTHR41287:SF1">
    <property type="entry name" value="PROTEIN YMFN"/>
    <property type="match status" value="1"/>
</dbReference>
<feature type="domain" description="Terminase large subunit-like endonuclease" evidence="3">
    <location>
        <begin position="285"/>
        <end position="566"/>
    </location>
</feature>
<dbReference type="AlphaFoldDB" id="A0A562KLA1"/>
<keyword evidence="5" id="KW-1185">Reference proteome</keyword>
<proteinExistence type="predicted"/>
<organism evidence="4 5">
    <name type="scientific">Sphingobium wenxiniae (strain DSM 21828 / CGMCC 1.7748 / JZ-1)</name>
    <dbReference type="NCBI Taxonomy" id="595605"/>
    <lineage>
        <taxon>Bacteria</taxon>
        <taxon>Pseudomonadati</taxon>
        <taxon>Pseudomonadota</taxon>
        <taxon>Alphaproteobacteria</taxon>
        <taxon>Sphingomonadales</taxon>
        <taxon>Sphingomonadaceae</taxon>
        <taxon>Sphingobium</taxon>
    </lineage>
</organism>
<dbReference type="PANTHER" id="PTHR41287">
    <property type="match status" value="1"/>
</dbReference>
<sequence>MAEVRDYPAIALKYATDVCAGKIPAGLQIRLQCRRFLDELKLSKVRGSKFPYVFDEALAARPCRFIEKLPHSKGKWASKKERLVLQPWQIWIICLTFGWVHRAGERKGLRRFRRLFLVVPRKNGKSAIAAGLGLYMLCADGEFGAEVYSGATNEKQAWEVFKPARLMVERTPALKKHFGLEVPARAIVRIADGSKFETIIGDPGDGQSPSCSIHDEYHEHGDDGQVDTMMTGMGARDQPLQLLITTAGDNLAGPCYALIQEERKKLAGIGHNGGPPLDDETLFIEYTMDEDDDWKSDLALRKANPNADVSVSLDFLRARQRDAIATPRKAGVFKTKHLNLWVSAKAAYFDVEAWRKCADPEIPQNPRDALKLAWLRGRRAIIGLDLASKVDIAAVEVLVLPNGEKATVDDPYIRFGFYFLPEDTVAEVPHYQSWDSLGLLEVTPGNIVDYDEIEALIVEISEILQVEAVPYDPFQATQLSTRLAKAGVPVVEYRPTVLNFSEPMKELDALTRSRRIIHGGDPVMEWEISNVVGAPDKKDNVYPNKPEGQPHLKIDNPVALMSAIGVHMGEEKEEVPASPWDDPNYSMVPS</sequence>
<accession>A0A562KLA1</accession>
<reference evidence="4 5" key="1">
    <citation type="journal article" date="2015" name="Stand. Genomic Sci.">
        <title>Genomic Encyclopedia of Bacterial and Archaeal Type Strains, Phase III: the genomes of soil and plant-associated and newly described type strains.</title>
        <authorList>
            <person name="Whitman W.B."/>
            <person name="Woyke T."/>
            <person name="Klenk H.P."/>
            <person name="Zhou Y."/>
            <person name="Lilburn T.G."/>
            <person name="Beck B.J."/>
            <person name="De Vos P."/>
            <person name="Vandamme P."/>
            <person name="Eisen J.A."/>
            <person name="Garrity G."/>
            <person name="Hugenholtz P."/>
            <person name="Kyrpides N.C."/>
        </authorList>
    </citation>
    <scope>NUCLEOTIDE SEQUENCE [LARGE SCALE GENOMIC DNA]</scope>
    <source>
        <strain evidence="4 5">CGMCC 1.7748</strain>
    </source>
</reference>
<evidence type="ECO:0000259" key="2">
    <source>
        <dbReference type="Pfam" id="PF03354"/>
    </source>
</evidence>
<dbReference type="Pfam" id="PF20441">
    <property type="entry name" value="TerL_nuclease"/>
    <property type="match status" value="1"/>
</dbReference>
<dbReference type="InterPro" id="IPR046461">
    <property type="entry name" value="TerL_ATPase"/>
</dbReference>
<dbReference type="EMBL" id="VLKK01000003">
    <property type="protein sequence ID" value="TWH96013.1"/>
    <property type="molecule type" value="Genomic_DNA"/>
</dbReference>
<dbReference type="InterPro" id="IPR046462">
    <property type="entry name" value="TerL_nuclease"/>
</dbReference>
<protein>
    <submittedName>
        <fullName evidence="4">Phage terminase large subunit-like protein</fullName>
    </submittedName>
</protein>
<feature type="domain" description="Terminase large subunit-like ATPase" evidence="2">
    <location>
        <begin position="87"/>
        <end position="259"/>
    </location>
</feature>
<evidence type="ECO:0000313" key="4">
    <source>
        <dbReference type="EMBL" id="TWH96013.1"/>
    </source>
</evidence>
<name>A0A562KLA1_SPHWJ</name>
<comment type="caution">
    <text evidence="4">The sequence shown here is derived from an EMBL/GenBank/DDBJ whole genome shotgun (WGS) entry which is preliminary data.</text>
</comment>
<evidence type="ECO:0000259" key="3">
    <source>
        <dbReference type="Pfam" id="PF20441"/>
    </source>
</evidence>
<dbReference type="GO" id="GO:0004519">
    <property type="term" value="F:endonuclease activity"/>
    <property type="evidence" value="ECO:0007669"/>
    <property type="project" value="InterPro"/>
</dbReference>
<dbReference type="InterPro" id="IPR027417">
    <property type="entry name" value="P-loop_NTPase"/>
</dbReference>